<keyword evidence="3 9" id="KW-0813">Transport</keyword>
<evidence type="ECO:0000256" key="5">
    <source>
        <dbReference type="ARBA" id="ARBA00022692"/>
    </source>
</evidence>
<dbReference type="GO" id="GO:0006865">
    <property type="term" value="P:amino acid transport"/>
    <property type="evidence" value="ECO:0007669"/>
    <property type="project" value="UniProtKB-KW"/>
</dbReference>
<dbReference type="InterPro" id="IPR035906">
    <property type="entry name" value="MetI-like_sf"/>
</dbReference>
<comment type="subcellular location">
    <subcellularLocation>
        <location evidence="1">Cell inner membrane</location>
        <topology evidence="1">Multi-pass membrane protein</topology>
    </subcellularLocation>
    <subcellularLocation>
        <location evidence="9">Cell membrane</location>
        <topology evidence="9">Multi-pass membrane protein</topology>
    </subcellularLocation>
</comment>
<reference evidence="11 12" key="1">
    <citation type="submission" date="2016-12" db="EMBL/GenBank/DDBJ databases">
        <authorList>
            <person name="Song W.-J."/>
            <person name="Kurnit D.M."/>
        </authorList>
    </citation>
    <scope>NUCLEOTIDE SEQUENCE [LARGE SCALE GENOMIC DNA]</scope>
    <source>
        <strain evidence="11 12">DSM 11393</strain>
    </source>
</reference>
<evidence type="ECO:0000259" key="10">
    <source>
        <dbReference type="PROSITE" id="PS50928"/>
    </source>
</evidence>
<evidence type="ECO:0000256" key="9">
    <source>
        <dbReference type="RuleBase" id="RU363032"/>
    </source>
</evidence>
<dbReference type="Pfam" id="PF00528">
    <property type="entry name" value="BPD_transp_1"/>
    <property type="match status" value="1"/>
</dbReference>
<dbReference type="SUPFAM" id="SSF161098">
    <property type="entry name" value="MetI-like"/>
    <property type="match status" value="1"/>
</dbReference>
<feature type="transmembrane region" description="Helical" evidence="9">
    <location>
        <begin position="189"/>
        <end position="208"/>
    </location>
</feature>
<dbReference type="Gene3D" id="1.10.3720.10">
    <property type="entry name" value="MetI-like"/>
    <property type="match status" value="1"/>
</dbReference>
<dbReference type="PROSITE" id="PS50928">
    <property type="entry name" value="ABC_TM1"/>
    <property type="match status" value="1"/>
</dbReference>
<gene>
    <name evidence="11" type="ORF">SAMN02745728_00663</name>
</gene>
<comment type="similarity">
    <text evidence="2">Belongs to the binding-protein-dependent transport system permease family. HisMQ subfamily.</text>
</comment>
<organism evidence="11 12">
    <name type="scientific">Desulfovibrio litoralis DSM 11393</name>
    <dbReference type="NCBI Taxonomy" id="1121455"/>
    <lineage>
        <taxon>Bacteria</taxon>
        <taxon>Pseudomonadati</taxon>
        <taxon>Thermodesulfobacteriota</taxon>
        <taxon>Desulfovibrionia</taxon>
        <taxon>Desulfovibrionales</taxon>
        <taxon>Desulfovibrionaceae</taxon>
        <taxon>Desulfovibrio</taxon>
    </lineage>
</organism>
<dbReference type="EMBL" id="FRDI01000003">
    <property type="protein sequence ID" value="SHN55370.1"/>
    <property type="molecule type" value="Genomic_DNA"/>
</dbReference>
<dbReference type="InterPro" id="IPR000515">
    <property type="entry name" value="MetI-like"/>
</dbReference>
<dbReference type="CDD" id="cd06261">
    <property type="entry name" value="TM_PBP2"/>
    <property type="match status" value="1"/>
</dbReference>
<dbReference type="RefSeq" id="WP_072696355.1">
    <property type="nucleotide sequence ID" value="NZ_FRDI01000003.1"/>
</dbReference>
<feature type="transmembrane region" description="Helical" evidence="9">
    <location>
        <begin position="220"/>
        <end position="239"/>
    </location>
</feature>
<evidence type="ECO:0000313" key="12">
    <source>
        <dbReference type="Proteomes" id="UP000186469"/>
    </source>
</evidence>
<feature type="transmembrane region" description="Helical" evidence="9">
    <location>
        <begin position="58"/>
        <end position="82"/>
    </location>
</feature>
<dbReference type="InterPro" id="IPR043429">
    <property type="entry name" value="ArtM/GltK/GlnP/TcyL/YhdX-like"/>
</dbReference>
<evidence type="ECO:0000256" key="8">
    <source>
        <dbReference type="ARBA" id="ARBA00023136"/>
    </source>
</evidence>
<evidence type="ECO:0000256" key="6">
    <source>
        <dbReference type="ARBA" id="ARBA00022970"/>
    </source>
</evidence>
<dbReference type="Proteomes" id="UP000186469">
    <property type="component" value="Unassembled WGS sequence"/>
</dbReference>
<evidence type="ECO:0000256" key="2">
    <source>
        <dbReference type="ARBA" id="ARBA00010072"/>
    </source>
</evidence>
<keyword evidence="4" id="KW-1003">Cell membrane</keyword>
<protein>
    <submittedName>
        <fullName evidence="11">Amino acid ABC transporter membrane protein 1, PAAT family (TC 3.A.1.3.-)</fullName>
    </submittedName>
</protein>
<dbReference type="NCBIfam" id="TIGR01726">
    <property type="entry name" value="HEQRo_perm_3TM"/>
    <property type="match status" value="1"/>
</dbReference>
<proteinExistence type="inferred from homology"/>
<dbReference type="InterPro" id="IPR010065">
    <property type="entry name" value="AA_ABC_transptr_permease_3TM"/>
</dbReference>
<evidence type="ECO:0000313" key="11">
    <source>
        <dbReference type="EMBL" id="SHN55370.1"/>
    </source>
</evidence>
<dbReference type="GO" id="GO:0022857">
    <property type="term" value="F:transmembrane transporter activity"/>
    <property type="evidence" value="ECO:0007669"/>
    <property type="project" value="InterPro"/>
</dbReference>
<dbReference type="AlphaFoldDB" id="A0A1M7SA77"/>
<evidence type="ECO:0000256" key="1">
    <source>
        <dbReference type="ARBA" id="ARBA00004429"/>
    </source>
</evidence>
<keyword evidence="12" id="KW-1185">Reference proteome</keyword>
<feature type="domain" description="ABC transmembrane type-1" evidence="10">
    <location>
        <begin position="19"/>
        <end position="208"/>
    </location>
</feature>
<keyword evidence="8 9" id="KW-0472">Membrane</keyword>
<keyword evidence="6" id="KW-0029">Amino-acid transport</keyword>
<evidence type="ECO:0000256" key="3">
    <source>
        <dbReference type="ARBA" id="ARBA00022448"/>
    </source>
</evidence>
<dbReference type="GO" id="GO:0043190">
    <property type="term" value="C:ATP-binding cassette (ABC) transporter complex"/>
    <property type="evidence" value="ECO:0007669"/>
    <property type="project" value="InterPro"/>
</dbReference>
<feature type="transmembrane region" description="Helical" evidence="9">
    <location>
        <begin position="20"/>
        <end position="46"/>
    </location>
</feature>
<evidence type="ECO:0000256" key="7">
    <source>
        <dbReference type="ARBA" id="ARBA00022989"/>
    </source>
</evidence>
<sequence length="258" mass="28963">MYDLYELLLDVFPAILNGSINTIIIVFVALGVGFLLGLPMAIFYVYGPKWLSPFIRLYVWFFRGTPVLILLYLFYFGLFSLFELNLSNLASSCLVLGFTSAAYQSQIFRGSLLSISVGQLKAARALGMSDFQSIKSIILPQALRISIPSWTNEYSILLKDSAVAFALGTPEIMAKTHAIASRTQEHLPIYILAGVVYFIITLIGVALLRRLEHMSSYACWLLLCILLLLWAGLVVYVIWDINLVILAKDIFLTLLRFN</sequence>
<name>A0A1M7SA77_9BACT</name>
<dbReference type="PANTHER" id="PTHR30614:SF0">
    <property type="entry name" value="L-CYSTINE TRANSPORT SYSTEM PERMEASE PROTEIN TCYL"/>
    <property type="match status" value="1"/>
</dbReference>
<keyword evidence="7 9" id="KW-1133">Transmembrane helix</keyword>
<dbReference type="PANTHER" id="PTHR30614">
    <property type="entry name" value="MEMBRANE COMPONENT OF AMINO ACID ABC TRANSPORTER"/>
    <property type="match status" value="1"/>
</dbReference>
<keyword evidence="5 9" id="KW-0812">Transmembrane</keyword>
<accession>A0A1M7SA77</accession>
<dbReference type="OrthoDB" id="3181282at2"/>
<evidence type="ECO:0000256" key="4">
    <source>
        <dbReference type="ARBA" id="ARBA00022475"/>
    </source>
</evidence>
<dbReference type="STRING" id="1121455.SAMN02745728_00663"/>